<evidence type="ECO:0000313" key="1">
    <source>
        <dbReference type="Proteomes" id="UP000046392"/>
    </source>
</evidence>
<name>A0A0N5C6X2_STREA</name>
<proteinExistence type="predicted"/>
<dbReference type="WBParaSite" id="SPAL_0001368700.1">
    <property type="protein sequence ID" value="SPAL_0001368700.1"/>
    <property type="gene ID" value="SPAL_0001368700"/>
</dbReference>
<keyword evidence="1" id="KW-1185">Reference proteome</keyword>
<dbReference type="AlphaFoldDB" id="A0A0N5C6X2"/>
<accession>A0A0N5C6X2</accession>
<dbReference type="Proteomes" id="UP000046392">
    <property type="component" value="Unplaced"/>
</dbReference>
<organism evidence="1 2">
    <name type="scientific">Strongyloides papillosus</name>
    <name type="common">Intestinal threadworm</name>
    <dbReference type="NCBI Taxonomy" id="174720"/>
    <lineage>
        <taxon>Eukaryota</taxon>
        <taxon>Metazoa</taxon>
        <taxon>Ecdysozoa</taxon>
        <taxon>Nematoda</taxon>
        <taxon>Chromadorea</taxon>
        <taxon>Rhabditida</taxon>
        <taxon>Tylenchina</taxon>
        <taxon>Panagrolaimomorpha</taxon>
        <taxon>Strongyloidoidea</taxon>
        <taxon>Strongyloididae</taxon>
        <taxon>Strongyloides</taxon>
    </lineage>
</organism>
<evidence type="ECO:0000313" key="2">
    <source>
        <dbReference type="WBParaSite" id="SPAL_0001368700.1"/>
    </source>
</evidence>
<sequence length="232" mass="27149">MLQELKAEQEAESNKWRQMYETCLNKISAADQALEKSLGETKNDPDNYKNVVNNHREYMKKFKFELKWIEIEGQLRIDTKKTLCNKIMEKFENLCGMTQPNNDVEMKNIEKPATTDSFKESNAYKEITQSIISVSKIMENFDSDGYSNKHKNLEKMYEKSQCEVLKTFFSNEINYIICVNYMNLIFNEFASSCAIATTENIIFAVKRENAEGENLSDENRKRVETKILFKVN</sequence>
<protein>
    <submittedName>
        <fullName evidence="2">Uncharacterized protein</fullName>
    </submittedName>
</protein>
<reference evidence="2" key="1">
    <citation type="submission" date="2017-02" db="UniProtKB">
        <authorList>
            <consortium name="WormBaseParasite"/>
        </authorList>
    </citation>
    <scope>IDENTIFICATION</scope>
</reference>